<protein>
    <submittedName>
        <fullName evidence="1">Aldose 1-epimerase</fullName>
        <ecNumber evidence="1">5.1.3.3</ecNumber>
    </submittedName>
</protein>
<dbReference type="InterPro" id="IPR008183">
    <property type="entry name" value="Aldose_1/G6P_1-epimerase"/>
</dbReference>
<evidence type="ECO:0000313" key="1">
    <source>
        <dbReference type="EMBL" id="SUI48605.1"/>
    </source>
</evidence>
<dbReference type="InterPro" id="IPR014718">
    <property type="entry name" value="GH-type_carb-bd"/>
</dbReference>
<accession>A0A379YQ90</accession>
<gene>
    <name evidence="1" type="primary">galM_1</name>
    <name evidence="1" type="ORF">NCTC11544_00939</name>
</gene>
<dbReference type="GO" id="GO:0004034">
    <property type="term" value="F:aldose 1-epimerase activity"/>
    <property type="evidence" value="ECO:0007669"/>
    <property type="project" value="UniProtKB-EC"/>
</dbReference>
<dbReference type="GO" id="GO:0005975">
    <property type="term" value="P:carbohydrate metabolic process"/>
    <property type="evidence" value="ECO:0007669"/>
    <property type="project" value="InterPro"/>
</dbReference>
<evidence type="ECO:0000313" key="2">
    <source>
        <dbReference type="Proteomes" id="UP000255529"/>
    </source>
</evidence>
<dbReference type="Pfam" id="PF01263">
    <property type="entry name" value="Aldose_epim"/>
    <property type="match status" value="1"/>
</dbReference>
<dbReference type="Gene3D" id="2.70.98.10">
    <property type="match status" value="1"/>
</dbReference>
<keyword evidence="1" id="KW-0413">Isomerase</keyword>
<name>A0A379YQ90_9GAMM</name>
<reference evidence="1 2" key="1">
    <citation type="submission" date="2018-06" db="EMBL/GenBank/DDBJ databases">
        <authorList>
            <consortium name="Pathogen Informatics"/>
            <person name="Doyle S."/>
        </authorList>
    </citation>
    <scope>NUCLEOTIDE SEQUENCE [LARGE SCALE GENOMIC DNA]</scope>
    <source>
        <strain evidence="1 2">NCTC11544</strain>
    </source>
</reference>
<dbReference type="GO" id="GO:0030246">
    <property type="term" value="F:carbohydrate binding"/>
    <property type="evidence" value="ECO:0007669"/>
    <property type="project" value="InterPro"/>
</dbReference>
<dbReference type="InterPro" id="IPR011013">
    <property type="entry name" value="Gal_mutarotase_sf_dom"/>
</dbReference>
<organism evidence="1 2">
    <name type="scientific">Serratia quinivorans</name>
    <dbReference type="NCBI Taxonomy" id="137545"/>
    <lineage>
        <taxon>Bacteria</taxon>
        <taxon>Pseudomonadati</taxon>
        <taxon>Pseudomonadota</taxon>
        <taxon>Gammaproteobacteria</taxon>
        <taxon>Enterobacterales</taxon>
        <taxon>Yersiniaceae</taxon>
        <taxon>Serratia</taxon>
    </lineage>
</organism>
<proteinExistence type="predicted"/>
<dbReference type="AlphaFoldDB" id="A0A379YQ90"/>
<dbReference type="SUPFAM" id="SSF74650">
    <property type="entry name" value="Galactose mutarotase-like"/>
    <property type="match status" value="1"/>
</dbReference>
<sequence>MLSDSQTLAPDGQPYQLTQLKNAGGMTVTLMDWGATWLSAVLPLKSGKTRELLLGCQTPADYLQQAAYLGLPSAAMPTASLTPAC</sequence>
<dbReference type="EMBL" id="UGYN01000002">
    <property type="protein sequence ID" value="SUI48605.1"/>
    <property type="molecule type" value="Genomic_DNA"/>
</dbReference>
<dbReference type="Proteomes" id="UP000255529">
    <property type="component" value="Unassembled WGS sequence"/>
</dbReference>
<dbReference type="EC" id="5.1.3.3" evidence="1"/>